<dbReference type="Proteomes" id="UP001497516">
    <property type="component" value="Chromosome 3"/>
</dbReference>
<protein>
    <recommendedName>
        <fullName evidence="1">RNase H type-1 domain-containing protein</fullName>
    </recommendedName>
</protein>
<sequence length="126" mass="14265">MLDQFLCWPEFETRKISHHGQVYDGKVESFLCSNPIQAEAYAILNAVVLAAQEPCPASIKSDCQVLVNALRQDPDSWPWQCRAILVRVTPILLSTPCMTVEFVPRCLNALADWVVRNARLNLLPRE</sequence>
<dbReference type="InterPro" id="IPR044730">
    <property type="entry name" value="RNase_H-like_dom_plant"/>
</dbReference>
<dbReference type="GO" id="GO:0003676">
    <property type="term" value="F:nucleic acid binding"/>
    <property type="evidence" value="ECO:0007669"/>
    <property type="project" value="InterPro"/>
</dbReference>
<dbReference type="InterPro" id="IPR036397">
    <property type="entry name" value="RNaseH_sf"/>
</dbReference>
<dbReference type="InterPro" id="IPR012337">
    <property type="entry name" value="RNaseH-like_sf"/>
</dbReference>
<dbReference type="EMBL" id="OZ034816">
    <property type="protein sequence ID" value="CAL1375168.1"/>
    <property type="molecule type" value="Genomic_DNA"/>
</dbReference>
<feature type="domain" description="RNase H type-1" evidence="1">
    <location>
        <begin position="18"/>
        <end position="117"/>
    </location>
</feature>
<dbReference type="CDD" id="cd06222">
    <property type="entry name" value="RNase_H_like"/>
    <property type="match status" value="1"/>
</dbReference>
<dbReference type="Gene3D" id="3.30.420.10">
    <property type="entry name" value="Ribonuclease H-like superfamily/Ribonuclease H"/>
    <property type="match status" value="1"/>
</dbReference>
<reference evidence="2 3" key="1">
    <citation type="submission" date="2024-04" db="EMBL/GenBank/DDBJ databases">
        <authorList>
            <person name="Fracassetti M."/>
        </authorList>
    </citation>
    <scope>NUCLEOTIDE SEQUENCE [LARGE SCALE GENOMIC DNA]</scope>
</reference>
<evidence type="ECO:0000313" key="3">
    <source>
        <dbReference type="Proteomes" id="UP001497516"/>
    </source>
</evidence>
<keyword evidence="3" id="KW-1185">Reference proteome</keyword>
<accession>A0AAV2DMN2</accession>
<dbReference type="SUPFAM" id="SSF53098">
    <property type="entry name" value="Ribonuclease H-like"/>
    <property type="match status" value="1"/>
</dbReference>
<dbReference type="AlphaFoldDB" id="A0AAV2DMN2"/>
<proteinExistence type="predicted"/>
<dbReference type="GO" id="GO:0004523">
    <property type="term" value="F:RNA-DNA hybrid ribonuclease activity"/>
    <property type="evidence" value="ECO:0007669"/>
    <property type="project" value="InterPro"/>
</dbReference>
<dbReference type="InterPro" id="IPR002156">
    <property type="entry name" value="RNaseH_domain"/>
</dbReference>
<evidence type="ECO:0000313" key="2">
    <source>
        <dbReference type="EMBL" id="CAL1375168.1"/>
    </source>
</evidence>
<organism evidence="2 3">
    <name type="scientific">Linum trigynum</name>
    <dbReference type="NCBI Taxonomy" id="586398"/>
    <lineage>
        <taxon>Eukaryota</taxon>
        <taxon>Viridiplantae</taxon>
        <taxon>Streptophyta</taxon>
        <taxon>Embryophyta</taxon>
        <taxon>Tracheophyta</taxon>
        <taxon>Spermatophyta</taxon>
        <taxon>Magnoliopsida</taxon>
        <taxon>eudicotyledons</taxon>
        <taxon>Gunneridae</taxon>
        <taxon>Pentapetalae</taxon>
        <taxon>rosids</taxon>
        <taxon>fabids</taxon>
        <taxon>Malpighiales</taxon>
        <taxon>Linaceae</taxon>
        <taxon>Linum</taxon>
    </lineage>
</organism>
<gene>
    <name evidence="2" type="ORF">LTRI10_LOCUS16983</name>
</gene>
<dbReference type="Pfam" id="PF13456">
    <property type="entry name" value="RVT_3"/>
    <property type="match status" value="1"/>
</dbReference>
<evidence type="ECO:0000259" key="1">
    <source>
        <dbReference type="Pfam" id="PF13456"/>
    </source>
</evidence>
<name>A0AAV2DMN2_9ROSI</name>